<evidence type="ECO:0000259" key="1">
    <source>
        <dbReference type="Pfam" id="PF04015"/>
    </source>
</evidence>
<organism evidence="2 3">
    <name type="scientific">Candidatus Edwardsbacteria bacterium GWF2_54_11</name>
    <dbReference type="NCBI Taxonomy" id="1817851"/>
    <lineage>
        <taxon>Bacteria</taxon>
        <taxon>Candidatus Edwardsiibacteriota</taxon>
    </lineage>
</organism>
<name>A0A1F5R339_9BACT</name>
<protein>
    <recommendedName>
        <fullName evidence="1">DUF362 domain-containing protein</fullName>
    </recommendedName>
</protein>
<proteinExistence type="predicted"/>
<dbReference type="Pfam" id="PF04015">
    <property type="entry name" value="DUF362"/>
    <property type="match status" value="1"/>
</dbReference>
<dbReference type="Proteomes" id="UP000177230">
    <property type="component" value="Unassembled WGS sequence"/>
</dbReference>
<gene>
    <name evidence="2" type="ORF">A2024_01180</name>
</gene>
<comment type="caution">
    <text evidence="2">The sequence shown here is derived from an EMBL/GenBank/DDBJ whole genome shotgun (WGS) entry which is preliminary data.</text>
</comment>
<dbReference type="AlphaFoldDB" id="A0A1F5R339"/>
<feature type="domain" description="DUF362" evidence="1">
    <location>
        <begin position="32"/>
        <end position="225"/>
    </location>
</feature>
<dbReference type="SUPFAM" id="SSF56770">
    <property type="entry name" value="HydA/Nqo6-like"/>
    <property type="match status" value="1"/>
</dbReference>
<evidence type="ECO:0000313" key="3">
    <source>
        <dbReference type="Proteomes" id="UP000177230"/>
    </source>
</evidence>
<sequence length="378" mass="41965">MPDIYLKKIKHLSQFSGWLKELPLAIPLDRPVVLKPNLVFPAPGTSGVVSDARLVGMLVEYLREIGVRDITIAEGPGLGVDAWEAFERTGFSELARRYQVPLLDLNQAPRYPVKWYDGQLDLPVIFKDAYYINLPKMKTHINTLVTLGLKNQKGLLSYADKKRFHKNGLHRPVAELYKIIRPDFTILDGFTAIEGDGPLFAGKKVGFKVLIAGADPLAVDAAGCRLMSIDPLEVDHLSLASQMRLGSLEATIIGDRLDACARRFKRPQMEMLKMLGLHNQRTPLACSLCGGSAREGLLSSARDPRKWAASLMPVLRQMVFGRVDFVYGKNAEIPKNSRKVIAVGECTKHLKDLPDVIWVDGCPPSPEMLAEAFAKLKK</sequence>
<reference evidence="2 3" key="1">
    <citation type="journal article" date="2016" name="Nat. Commun.">
        <title>Thousands of microbial genomes shed light on interconnected biogeochemical processes in an aquifer system.</title>
        <authorList>
            <person name="Anantharaman K."/>
            <person name="Brown C.T."/>
            <person name="Hug L.A."/>
            <person name="Sharon I."/>
            <person name="Castelle C.J."/>
            <person name="Probst A.J."/>
            <person name="Thomas B.C."/>
            <person name="Singh A."/>
            <person name="Wilkins M.J."/>
            <person name="Karaoz U."/>
            <person name="Brodie E.L."/>
            <person name="Williams K.H."/>
            <person name="Hubbard S.S."/>
            <person name="Banfield J.F."/>
        </authorList>
    </citation>
    <scope>NUCLEOTIDE SEQUENCE [LARGE SCALE GENOMIC DNA]</scope>
</reference>
<dbReference type="EMBL" id="MFFM01000046">
    <property type="protein sequence ID" value="OGF08870.1"/>
    <property type="molecule type" value="Genomic_DNA"/>
</dbReference>
<dbReference type="InterPro" id="IPR007160">
    <property type="entry name" value="DUF362"/>
</dbReference>
<accession>A0A1F5R339</accession>
<evidence type="ECO:0000313" key="2">
    <source>
        <dbReference type="EMBL" id="OGF08870.1"/>
    </source>
</evidence>